<dbReference type="InterPro" id="IPR012337">
    <property type="entry name" value="RNaseH-like_sf"/>
</dbReference>
<comment type="caution">
    <text evidence="3">The sequence shown here is derived from an EMBL/GenBank/DDBJ whole genome shotgun (WGS) entry which is preliminary data.</text>
</comment>
<dbReference type="PANTHER" id="PTHR46387:SF2">
    <property type="entry name" value="RIBONUCLEASE HI"/>
    <property type="match status" value="1"/>
</dbReference>
<gene>
    <name evidence="3" type="ORF">MVI01_24590</name>
</gene>
<evidence type="ECO:0000313" key="4">
    <source>
        <dbReference type="Proteomes" id="UP000321224"/>
    </source>
</evidence>
<reference evidence="3 4" key="1">
    <citation type="submission" date="2019-07" db="EMBL/GenBank/DDBJ databases">
        <title>Whole genome shotgun sequence of Myxococcus virescens NBRC 100334.</title>
        <authorList>
            <person name="Hosoyama A."/>
            <person name="Uohara A."/>
            <person name="Ohji S."/>
            <person name="Ichikawa N."/>
        </authorList>
    </citation>
    <scope>NUCLEOTIDE SEQUENCE [LARGE SCALE GENOMIC DNA]</scope>
    <source>
        <strain evidence="3 4">NBRC 100334</strain>
    </source>
</reference>
<dbReference type="InterPro" id="IPR036397">
    <property type="entry name" value="RNaseH_sf"/>
</dbReference>
<evidence type="ECO:0000313" key="3">
    <source>
        <dbReference type="EMBL" id="GEL70675.1"/>
    </source>
</evidence>
<evidence type="ECO:0000259" key="2">
    <source>
        <dbReference type="PROSITE" id="PS50879"/>
    </source>
</evidence>
<dbReference type="Proteomes" id="UP000321224">
    <property type="component" value="Unassembled WGS sequence"/>
</dbReference>
<dbReference type="GO" id="GO:0004523">
    <property type="term" value="F:RNA-DNA hybrid ribonuclease activity"/>
    <property type="evidence" value="ECO:0007669"/>
    <property type="project" value="InterPro"/>
</dbReference>
<dbReference type="CDD" id="cd09279">
    <property type="entry name" value="RNase_HI_like"/>
    <property type="match status" value="1"/>
</dbReference>
<dbReference type="AlphaFoldDB" id="A0A511HB39"/>
<dbReference type="Pfam" id="PF13456">
    <property type="entry name" value="RVT_3"/>
    <property type="match status" value="1"/>
</dbReference>
<sequence length="214" mass="22952">MDMPAPSIIDILRHIAREEPLQGTVRAFRGLTREHLGQLIEDAAQRLGGMSPASAASAPSTQVPAGAMSPPVDAAPASESHPRLRVYSDGAARGNPGPAGAGAVLMDPEGNVVARLGRFLGHQTNNCAEYMGLLLGLKHAQSLGAREVEVFADSELLIRQLGGRYQVKSPTLKPLYEEARKLLKGFTKVKLHHVPRAQNAEADEMSNRAIDERL</sequence>
<name>A0A511HB39_9BACT</name>
<dbReference type="PROSITE" id="PS50879">
    <property type="entry name" value="RNASE_H_1"/>
    <property type="match status" value="1"/>
</dbReference>
<dbReference type="SUPFAM" id="SSF53098">
    <property type="entry name" value="Ribonuclease H-like"/>
    <property type="match status" value="1"/>
</dbReference>
<feature type="domain" description="RNase H type-1" evidence="2">
    <location>
        <begin position="80"/>
        <end position="211"/>
    </location>
</feature>
<dbReference type="Gene3D" id="3.30.420.10">
    <property type="entry name" value="Ribonuclease H-like superfamily/Ribonuclease H"/>
    <property type="match status" value="1"/>
</dbReference>
<proteinExistence type="predicted"/>
<feature type="region of interest" description="Disordered" evidence="1">
    <location>
        <begin position="50"/>
        <end position="79"/>
    </location>
</feature>
<protein>
    <recommendedName>
        <fullName evidence="2">RNase H type-1 domain-containing protein</fullName>
    </recommendedName>
</protein>
<evidence type="ECO:0000256" key="1">
    <source>
        <dbReference type="SAM" id="MobiDB-lite"/>
    </source>
</evidence>
<feature type="compositionally biased region" description="Low complexity" evidence="1">
    <location>
        <begin position="51"/>
        <end position="60"/>
    </location>
</feature>
<dbReference type="EMBL" id="BJVY01000011">
    <property type="protein sequence ID" value="GEL70675.1"/>
    <property type="molecule type" value="Genomic_DNA"/>
</dbReference>
<dbReference type="InterPro" id="IPR002156">
    <property type="entry name" value="RNaseH_domain"/>
</dbReference>
<organism evidence="3 4">
    <name type="scientific">Myxococcus virescens</name>
    <dbReference type="NCBI Taxonomy" id="83456"/>
    <lineage>
        <taxon>Bacteria</taxon>
        <taxon>Pseudomonadati</taxon>
        <taxon>Myxococcota</taxon>
        <taxon>Myxococcia</taxon>
        <taxon>Myxococcales</taxon>
        <taxon>Cystobacterineae</taxon>
        <taxon>Myxococcaceae</taxon>
        <taxon>Myxococcus</taxon>
    </lineage>
</organism>
<accession>A0A511HB39</accession>
<dbReference type="PANTHER" id="PTHR46387">
    <property type="entry name" value="POLYNUCLEOTIDYL TRANSFERASE, RIBONUCLEASE H-LIKE SUPERFAMILY PROTEIN"/>
    <property type="match status" value="1"/>
</dbReference>
<dbReference type="GO" id="GO:0003676">
    <property type="term" value="F:nucleic acid binding"/>
    <property type="evidence" value="ECO:0007669"/>
    <property type="project" value="InterPro"/>
</dbReference>